<accession>A0A7S1F9M6</accession>
<organism evidence="2">
    <name type="scientific">Noctiluca scintillans</name>
    <name type="common">Sea sparkle</name>
    <name type="synonym">Red tide dinoflagellate</name>
    <dbReference type="NCBI Taxonomy" id="2966"/>
    <lineage>
        <taxon>Eukaryota</taxon>
        <taxon>Sar</taxon>
        <taxon>Alveolata</taxon>
        <taxon>Dinophyceae</taxon>
        <taxon>Noctilucales</taxon>
        <taxon>Noctilucaceae</taxon>
        <taxon>Noctiluca</taxon>
    </lineage>
</organism>
<feature type="region of interest" description="Disordered" evidence="1">
    <location>
        <begin position="39"/>
        <end position="120"/>
    </location>
</feature>
<evidence type="ECO:0000313" key="2">
    <source>
        <dbReference type="EMBL" id="CAD8852017.1"/>
    </source>
</evidence>
<name>A0A7S1F9M6_NOCSC</name>
<feature type="region of interest" description="Disordered" evidence="1">
    <location>
        <begin position="1"/>
        <end position="26"/>
    </location>
</feature>
<feature type="compositionally biased region" description="Basic and acidic residues" evidence="1">
    <location>
        <begin position="68"/>
        <end position="85"/>
    </location>
</feature>
<reference evidence="2" key="1">
    <citation type="submission" date="2021-01" db="EMBL/GenBank/DDBJ databases">
        <authorList>
            <person name="Corre E."/>
            <person name="Pelletier E."/>
            <person name="Niang G."/>
            <person name="Scheremetjew M."/>
            <person name="Finn R."/>
            <person name="Kale V."/>
            <person name="Holt S."/>
            <person name="Cochrane G."/>
            <person name="Meng A."/>
            <person name="Brown T."/>
            <person name="Cohen L."/>
        </authorList>
    </citation>
    <scope>NUCLEOTIDE SEQUENCE</scope>
</reference>
<proteinExistence type="predicted"/>
<sequence length="127" mass="13763">MVESSDHDMIFGKSPTDGVPPNSRDGITISLCLRQVPAETVRSEKRHPSAGVPRMRLCSSPPASPHSFAERLADYEEQCRDHDTLKTMSSRSKASRGPSEPPIPEDTPVAQSEQNTDLQGGCCCVIA</sequence>
<gene>
    <name evidence="2" type="ORF">NSCI0253_LOCUS26367</name>
</gene>
<evidence type="ECO:0000256" key="1">
    <source>
        <dbReference type="SAM" id="MobiDB-lite"/>
    </source>
</evidence>
<protein>
    <submittedName>
        <fullName evidence="2">Uncharacterized protein</fullName>
    </submittedName>
</protein>
<feature type="compositionally biased region" description="Polar residues" evidence="1">
    <location>
        <begin position="109"/>
        <end position="118"/>
    </location>
</feature>
<dbReference type="EMBL" id="HBFQ01037328">
    <property type="protein sequence ID" value="CAD8852017.1"/>
    <property type="molecule type" value="Transcribed_RNA"/>
</dbReference>
<feature type="compositionally biased region" description="Basic and acidic residues" evidence="1">
    <location>
        <begin position="1"/>
        <end position="10"/>
    </location>
</feature>
<dbReference type="AlphaFoldDB" id="A0A7S1F9M6"/>